<sequence length="121" mass="13773">MTSQPNLSIKTTSRPTILYDLVRVRETHIQTTAKEASAPRRTQLLRGTHTLSPPPSGTFPEVARNQNNNGRERSLFSRSSKDTQRMVDSFRRLPHHQLVFRTINIMSTTPQLPARALRSLP</sequence>
<dbReference type="Proteomes" id="UP000483820">
    <property type="component" value="Chromosome IV"/>
</dbReference>
<dbReference type="AlphaFoldDB" id="A0A6A5GUD5"/>
<dbReference type="CTD" id="78776096"/>
<evidence type="ECO:0000313" key="2">
    <source>
        <dbReference type="EMBL" id="KAF1759090.1"/>
    </source>
</evidence>
<accession>A0A6A5GUD5</accession>
<dbReference type="EMBL" id="WUAV01000004">
    <property type="protein sequence ID" value="KAF1759090.1"/>
    <property type="molecule type" value="Genomic_DNA"/>
</dbReference>
<evidence type="ECO:0000313" key="3">
    <source>
        <dbReference type="Proteomes" id="UP000483820"/>
    </source>
</evidence>
<dbReference type="KEGG" id="crq:GCK72_015551"/>
<feature type="compositionally biased region" description="Basic and acidic residues" evidence="1">
    <location>
        <begin position="70"/>
        <end position="83"/>
    </location>
</feature>
<feature type="region of interest" description="Disordered" evidence="1">
    <location>
        <begin position="32"/>
        <end position="83"/>
    </location>
</feature>
<organism evidence="2 3">
    <name type="scientific">Caenorhabditis remanei</name>
    <name type="common">Caenorhabditis vulgaris</name>
    <dbReference type="NCBI Taxonomy" id="31234"/>
    <lineage>
        <taxon>Eukaryota</taxon>
        <taxon>Metazoa</taxon>
        <taxon>Ecdysozoa</taxon>
        <taxon>Nematoda</taxon>
        <taxon>Chromadorea</taxon>
        <taxon>Rhabditida</taxon>
        <taxon>Rhabditina</taxon>
        <taxon>Rhabditomorpha</taxon>
        <taxon>Rhabditoidea</taxon>
        <taxon>Rhabditidae</taxon>
        <taxon>Peloderinae</taxon>
        <taxon>Caenorhabditis</taxon>
    </lineage>
</organism>
<dbReference type="RefSeq" id="XP_053585729.1">
    <property type="nucleotide sequence ID" value="XM_053730957.1"/>
</dbReference>
<proteinExistence type="predicted"/>
<protein>
    <submittedName>
        <fullName evidence="2">Uncharacterized protein</fullName>
    </submittedName>
</protein>
<gene>
    <name evidence="2" type="ORF">GCK72_015551</name>
</gene>
<reference evidence="2 3" key="1">
    <citation type="submission" date="2019-12" db="EMBL/GenBank/DDBJ databases">
        <title>Chromosome-level assembly of the Caenorhabditis remanei genome.</title>
        <authorList>
            <person name="Teterina A.A."/>
            <person name="Willis J.H."/>
            <person name="Phillips P.C."/>
        </authorList>
    </citation>
    <scope>NUCLEOTIDE SEQUENCE [LARGE SCALE GENOMIC DNA]</scope>
    <source>
        <strain evidence="2 3">PX506</strain>
        <tissue evidence="2">Whole organism</tissue>
    </source>
</reference>
<dbReference type="GeneID" id="78776096"/>
<comment type="caution">
    <text evidence="2">The sequence shown here is derived from an EMBL/GenBank/DDBJ whole genome shotgun (WGS) entry which is preliminary data.</text>
</comment>
<name>A0A6A5GUD5_CAERE</name>
<evidence type="ECO:0000256" key="1">
    <source>
        <dbReference type="SAM" id="MobiDB-lite"/>
    </source>
</evidence>